<evidence type="ECO:0000256" key="3">
    <source>
        <dbReference type="ARBA" id="ARBA00023002"/>
    </source>
</evidence>
<evidence type="ECO:0000256" key="4">
    <source>
        <dbReference type="SAM" id="MobiDB-lite"/>
    </source>
</evidence>
<accession>A0A8E2EQE6</accession>
<comment type="similarity">
    <text evidence="1">Belongs to the short-chain dehydrogenases/reductases (SDR) family.</text>
</comment>
<reference evidence="6 7" key="1">
    <citation type="journal article" date="2016" name="Nat. Commun.">
        <title>Ectomycorrhizal ecology is imprinted in the genome of the dominant symbiotic fungus Cenococcum geophilum.</title>
        <authorList>
            <consortium name="DOE Joint Genome Institute"/>
            <person name="Peter M."/>
            <person name="Kohler A."/>
            <person name="Ohm R.A."/>
            <person name="Kuo A."/>
            <person name="Krutzmann J."/>
            <person name="Morin E."/>
            <person name="Arend M."/>
            <person name="Barry K.W."/>
            <person name="Binder M."/>
            <person name="Choi C."/>
            <person name="Clum A."/>
            <person name="Copeland A."/>
            <person name="Grisel N."/>
            <person name="Haridas S."/>
            <person name="Kipfer T."/>
            <person name="LaButti K."/>
            <person name="Lindquist E."/>
            <person name="Lipzen A."/>
            <person name="Maire R."/>
            <person name="Meier B."/>
            <person name="Mihaltcheva S."/>
            <person name="Molinier V."/>
            <person name="Murat C."/>
            <person name="Poggeler S."/>
            <person name="Quandt C.A."/>
            <person name="Sperisen C."/>
            <person name="Tritt A."/>
            <person name="Tisserant E."/>
            <person name="Crous P.W."/>
            <person name="Henrissat B."/>
            <person name="Nehls U."/>
            <person name="Egli S."/>
            <person name="Spatafora J.W."/>
            <person name="Grigoriev I.V."/>
            <person name="Martin F.M."/>
        </authorList>
    </citation>
    <scope>NUCLEOTIDE SEQUENCE [LARGE SCALE GENOMIC DNA]</scope>
    <source>
        <strain evidence="6 7">CBS 207.34</strain>
    </source>
</reference>
<dbReference type="SUPFAM" id="SSF51735">
    <property type="entry name" value="NAD(P)-binding Rossmann-fold domains"/>
    <property type="match status" value="1"/>
</dbReference>
<proteinExistence type="inferred from homology"/>
<sequence length="435" mass="48146">MPLHVAAQGLFSGISTIPYAWAVLKLAPWLALLYVLKRYFNGATNTSERTMHSKVIMITGGTSGIGAEVARALASRGAQLVLLTQQPLSDLFLVDYIMDLRVQTGNELITAEYVDLTSLHSIRVFATKWVDNAPPRRLDMIILCANTRTPPGGSATTTEDGLESAWGLNYIANFHLLSILSPALRAQPPDRDVRIIFGTCSSYMGGTLPDFGPPESSSDEGTKSKSKSKPKSKQQTEIKPEAIPFTPSSVYATSKLALMTFASAFQKHLAAYSRPDKNPMNARVIIVDPGWTRTPGMRRYLSFGSLWGLVLYLMMWPFWWLVLKSPDQGAQTFLYAAMEAQYGRGEGGKLLKECREIKFMRPEIQDEVIQKKLWEVSDDTIQALEKEGAIRRAQEKKEREKEKAEVKSASRVQGTGASSIESSNTTGSRRGRKNG</sequence>
<dbReference type="InterPro" id="IPR020904">
    <property type="entry name" value="Sc_DH/Rdtase_CS"/>
</dbReference>
<organism evidence="6 7">
    <name type="scientific">Glonium stellatum</name>
    <dbReference type="NCBI Taxonomy" id="574774"/>
    <lineage>
        <taxon>Eukaryota</taxon>
        <taxon>Fungi</taxon>
        <taxon>Dikarya</taxon>
        <taxon>Ascomycota</taxon>
        <taxon>Pezizomycotina</taxon>
        <taxon>Dothideomycetes</taxon>
        <taxon>Pleosporomycetidae</taxon>
        <taxon>Gloniales</taxon>
        <taxon>Gloniaceae</taxon>
        <taxon>Glonium</taxon>
    </lineage>
</organism>
<dbReference type="AlphaFoldDB" id="A0A8E2EQE6"/>
<dbReference type="GO" id="GO:0016491">
    <property type="term" value="F:oxidoreductase activity"/>
    <property type="evidence" value="ECO:0007669"/>
    <property type="project" value="UniProtKB-KW"/>
</dbReference>
<keyword evidence="2" id="KW-0521">NADP</keyword>
<dbReference type="InterPro" id="IPR036291">
    <property type="entry name" value="NAD(P)-bd_dom_sf"/>
</dbReference>
<keyword evidence="5" id="KW-1133">Transmembrane helix</keyword>
<dbReference type="PRINTS" id="PR00081">
    <property type="entry name" value="GDHRDH"/>
</dbReference>
<name>A0A8E2EQE6_9PEZI</name>
<evidence type="ECO:0000256" key="1">
    <source>
        <dbReference type="ARBA" id="ARBA00006484"/>
    </source>
</evidence>
<dbReference type="PROSITE" id="PS00061">
    <property type="entry name" value="ADH_SHORT"/>
    <property type="match status" value="1"/>
</dbReference>
<dbReference type="Gene3D" id="3.40.50.720">
    <property type="entry name" value="NAD(P)-binding Rossmann-like Domain"/>
    <property type="match status" value="1"/>
</dbReference>
<keyword evidence="5" id="KW-0472">Membrane</keyword>
<protein>
    <submittedName>
        <fullName evidence="6">NAD(P)-binding protein</fullName>
    </submittedName>
</protein>
<keyword evidence="3" id="KW-0560">Oxidoreductase</keyword>
<gene>
    <name evidence="6" type="ORF">AOQ84DRAFT_392649</name>
</gene>
<dbReference type="EMBL" id="KV750862">
    <property type="protein sequence ID" value="OCL02871.1"/>
    <property type="molecule type" value="Genomic_DNA"/>
</dbReference>
<dbReference type="PANTHER" id="PTHR24320">
    <property type="entry name" value="RETINOL DEHYDROGENASE"/>
    <property type="match status" value="1"/>
</dbReference>
<dbReference type="OrthoDB" id="191979at2759"/>
<evidence type="ECO:0000313" key="7">
    <source>
        <dbReference type="Proteomes" id="UP000250140"/>
    </source>
</evidence>
<feature type="transmembrane region" description="Helical" evidence="5">
    <location>
        <begin position="19"/>
        <end position="36"/>
    </location>
</feature>
<keyword evidence="5" id="KW-0812">Transmembrane</keyword>
<evidence type="ECO:0000256" key="5">
    <source>
        <dbReference type="SAM" id="Phobius"/>
    </source>
</evidence>
<feature type="region of interest" description="Disordered" evidence="4">
    <location>
        <begin position="387"/>
        <end position="435"/>
    </location>
</feature>
<feature type="compositionally biased region" description="Basic and acidic residues" evidence="4">
    <location>
        <begin position="387"/>
        <end position="408"/>
    </location>
</feature>
<dbReference type="Proteomes" id="UP000250140">
    <property type="component" value="Unassembled WGS sequence"/>
</dbReference>
<evidence type="ECO:0000313" key="6">
    <source>
        <dbReference type="EMBL" id="OCL02871.1"/>
    </source>
</evidence>
<evidence type="ECO:0000256" key="2">
    <source>
        <dbReference type="ARBA" id="ARBA00022857"/>
    </source>
</evidence>
<dbReference type="InterPro" id="IPR002347">
    <property type="entry name" value="SDR_fam"/>
</dbReference>
<feature type="region of interest" description="Disordered" evidence="4">
    <location>
        <begin position="207"/>
        <end position="239"/>
    </location>
</feature>
<dbReference type="PANTHER" id="PTHR24320:SF285">
    <property type="entry name" value="RETINOL DEHYDROGENASE 14"/>
    <property type="match status" value="1"/>
</dbReference>
<feature type="transmembrane region" description="Helical" evidence="5">
    <location>
        <begin position="300"/>
        <end position="322"/>
    </location>
</feature>
<dbReference type="Pfam" id="PF00106">
    <property type="entry name" value="adh_short"/>
    <property type="match status" value="1"/>
</dbReference>
<keyword evidence="7" id="KW-1185">Reference proteome</keyword>
<feature type="compositionally biased region" description="Polar residues" evidence="4">
    <location>
        <begin position="412"/>
        <end position="428"/>
    </location>
</feature>